<feature type="region of interest" description="Disordered" evidence="2">
    <location>
        <begin position="610"/>
        <end position="694"/>
    </location>
</feature>
<comment type="caution">
    <text evidence="3">The sequence shown here is derived from an EMBL/GenBank/DDBJ whole genome shotgun (WGS) entry which is preliminary data.</text>
</comment>
<evidence type="ECO:0000256" key="2">
    <source>
        <dbReference type="SAM" id="MobiDB-lite"/>
    </source>
</evidence>
<dbReference type="PROSITE" id="PS50297">
    <property type="entry name" value="ANK_REP_REGION"/>
    <property type="match status" value="3"/>
</dbReference>
<evidence type="ECO:0000256" key="1">
    <source>
        <dbReference type="PROSITE-ProRule" id="PRU00023"/>
    </source>
</evidence>
<feature type="region of interest" description="Disordered" evidence="2">
    <location>
        <begin position="74"/>
        <end position="110"/>
    </location>
</feature>
<proteinExistence type="predicted"/>
<dbReference type="OMA" id="ASPISKX"/>
<gene>
    <name evidence="3" type="ORF">pdam_00003626</name>
</gene>
<dbReference type="EMBL" id="RCHS01000309">
    <property type="protein sequence ID" value="RMX59599.1"/>
    <property type="molecule type" value="Genomic_DNA"/>
</dbReference>
<dbReference type="InterPro" id="IPR036770">
    <property type="entry name" value="Ankyrin_rpt-contain_sf"/>
</dbReference>
<feature type="compositionally biased region" description="Basic and acidic residues" evidence="2">
    <location>
        <begin position="557"/>
        <end position="578"/>
    </location>
</feature>
<dbReference type="PANTHER" id="PTHR24149:SF14">
    <property type="entry name" value="ANKYRIN REPEAT DOMAIN 12"/>
    <property type="match status" value="1"/>
</dbReference>
<protein>
    <submittedName>
        <fullName evidence="3">Uncharacterized protein</fullName>
    </submittedName>
</protein>
<dbReference type="InterPro" id="IPR053210">
    <property type="entry name" value="ANKRD12"/>
</dbReference>
<feature type="repeat" description="ANK" evidence="1">
    <location>
        <begin position="205"/>
        <end position="237"/>
    </location>
</feature>
<dbReference type="InterPro" id="IPR002110">
    <property type="entry name" value="Ankyrin_rpt"/>
</dbReference>
<feature type="compositionally biased region" description="Basic and acidic residues" evidence="2">
    <location>
        <begin position="663"/>
        <end position="678"/>
    </location>
</feature>
<feature type="compositionally biased region" description="Polar residues" evidence="2">
    <location>
        <begin position="89"/>
        <end position="110"/>
    </location>
</feature>
<dbReference type="AlphaFoldDB" id="A0A3M6V1A2"/>
<sequence>MAAQRNQFSKCLIGIPTSPSTPSNTILTESGPLHITPQDAIDSELEPNTPFKDPINSYKKKSGKLVSKRKLFMQSGQNSPVNKARRQATTKTPKTSPIISLPTDSSRPNFPLTERQQLQYLLEVTAREAKQDFETGSNSSDELSILYNRTNAKKDVSKENQIETRIRKRNARGETALHVAAIRGDLEDVVALIKAGALVNAKDNAGWTPLHEACNCGNLSIVQELVQSGAEVNSPGYTAITPLHDAVINDHVEVVKYLLENGADPMLQTSQNYNTFTLARSEEVRYLLNPEERNRDVYSVEFQENIAYAQHRDPNFSIPEIKINGSNNPYTQRNNGEDVLVDEMEMQDSKVLLSQSVSVPNPKDVEMELYITPQDTFGVNRGNCGDKQNFYTQQFPAYYDFPGNTYHSINERETACRRLPSKEGAGRNEDLPVESDFAGWHFQRPLCHAVVAQEVQVRKIVQGVDADKINQCCDFETLNPHLGVNEEACPQEMEPPIAVDPGLMNIKQLTTKKLGLLVTSEYEEDTVIPEKLNECLDKAMTEISSYLEVSQKLDVEAPFDERESKTNGGHESKTDKSLNSKGLLNRISDVDSPQKLASVDLASKLYSNNYHKEEKPSEDSSLYKTPEPKEDEQVLPHQEVCAEETERDVVDQQPNANFTKMKTRSERKKDGATAEKGTRSIRKKKISRSLDVTNSHCSQTKEECTSHIQNSSWRSDLPKYRYNMSTLHLSVPGFDDFLINSKGNGSKSFSDRIMDDSTKGNRLARLMSQHDTEKVKLRMTLEQELVRLYGGVARKSAGYQIPFSACTVISSQMRAPGIKLSVEKEPNISIKLEVDKILNKFSRLKTQILNRHKREIETIFASESLWRENKTEDSRCVTKTGMYVSEDFDLLPPKFRDYYEEVLCAMD</sequence>
<feature type="repeat" description="ANK" evidence="1">
    <location>
        <begin position="172"/>
        <end position="204"/>
    </location>
</feature>
<dbReference type="OrthoDB" id="5806726at2759"/>
<dbReference type="SMART" id="SM00248">
    <property type="entry name" value="ANK"/>
    <property type="match status" value="3"/>
</dbReference>
<dbReference type="STRING" id="46731.A0A3M6V1A2"/>
<dbReference type="PROSITE" id="PS50088">
    <property type="entry name" value="ANK_REPEAT"/>
    <property type="match status" value="3"/>
</dbReference>
<feature type="repeat" description="ANK" evidence="1">
    <location>
        <begin position="238"/>
        <end position="270"/>
    </location>
</feature>
<keyword evidence="1" id="KW-0040">ANK repeat</keyword>
<dbReference type="PRINTS" id="PR01415">
    <property type="entry name" value="ANKYRIN"/>
</dbReference>
<accession>A0A3M6V1A2</accession>
<dbReference type="GO" id="GO:0005654">
    <property type="term" value="C:nucleoplasm"/>
    <property type="evidence" value="ECO:0007669"/>
    <property type="project" value="TreeGrafter"/>
</dbReference>
<dbReference type="PANTHER" id="PTHR24149">
    <property type="entry name" value="ANKYRIN REPEAT DOMAIN-CONTAINING PROTEIN 12"/>
    <property type="match status" value="1"/>
</dbReference>
<organism evidence="3 4">
    <name type="scientific">Pocillopora damicornis</name>
    <name type="common">Cauliflower coral</name>
    <name type="synonym">Millepora damicornis</name>
    <dbReference type="NCBI Taxonomy" id="46731"/>
    <lineage>
        <taxon>Eukaryota</taxon>
        <taxon>Metazoa</taxon>
        <taxon>Cnidaria</taxon>
        <taxon>Anthozoa</taxon>
        <taxon>Hexacorallia</taxon>
        <taxon>Scleractinia</taxon>
        <taxon>Astrocoeniina</taxon>
        <taxon>Pocilloporidae</taxon>
        <taxon>Pocillopora</taxon>
    </lineage>
</organism>
<name>A0A3M6V1A2_POCDA</name>
<keyword evidence="4" id="KW-1185">Reference proteome</keyword>
<evidence type="ECO:0000313" key="3">
    <source>
        <dbReference type="EMBL" id="RMX59599.1"/>
    </source>
</evidence>
<reference evidence="3 4" key="1">
    <citation type="journal article" date="2018" name="Sci. Rep.">
        <title>Comparative analysis of the Pocillopora damicornis genome highlights role of immune system in coral evolution.</title>
        <authorList>
            <person name="Cunning R."/>
            <person name="Bay R.A."/>
            <person name="Gillette P."/>
            <person name="Baker A.C."/>
            <person name="Traylor-Knowles N."/>
        </authorList>
    </citation>
    <scope>NUCLEOTIDE SEQUENCE [LARGE SCALE GENOMIC DNA]</scope>
    <source>
        <strain evidence="3">RSMAS</strain>
        <tissue evidence="3">Whole animal</tissue>
    </source>
</reference>
<dbReference type="SUPFAM" id="SSF48403">
    <property type="entry name" value="Ankyrin repeat"/>
    <property type="match status" value="1"/>
</dbReference>
<dbReference type="Gene3D" id="1.25.40.20">
    <property type="entry name" value="Ankyrin repeat-containing domain"/>
    <property type="match status" value="2"/>
</dbReference>
<dbReference type="Pfam" id="PF00023">
    <property type="entry name" value="Ank"/>
    <property type="match status" value="1"/>
</dbReference>
<dbReference type="Pfam" id="PF12796">
    <property type="entry name" value="Ank_2"/>
    <property type="match status" value="1"/>
</dbReference>
<evidence type="ECO:0000313" key="4">
    <source>
        <dbReference type="Proteomes" id="UP000275408"/>
    </source>
</evidence>
<feature type="region of interest" description="Disordered" evidence="2">
    <location>
        <begin position="557"/>
        <end position="586"/>
    </location>
</feature>
<dbReference type="Proteomes" id="UP000275408">
    <property type="component" value="Unassembled WGS sequence"/>
</dbReference>